<feature type="transmembrane region" description="Helical" evidence="1">
    <location>
        <begin position="55"/>
        <end position="77"/>
    </location>
</feature>
<protein>
    <recommendedName>
        <fullName evidence="4">ABC-2 type transporter domain-containing protein</fullName>
    </recommendedName>
</protein>
<dbReference type="InterPro" id="IPR051784">
    <property type="entry name" value="Nod_factor_ABC_transporter"/>
</dbReference>
<dbReference type="PANTHER" id="PTHR43229">
    <property type="entry name" value="NODULATION PROTEIN J"/>
    <property type="match status" value="1"/>
</dbReference>
<dbReference type="EMBL" id="FAXC01000318">
    <property type="protein sequence ID" value="CUV09878.1"/>
    <property type="molecule type" value="Genomic_DNA"/>
</dbReference>
<keyword evidence="1" id="KW-0472">Membrane</keyword>
<feature type="transmembrane region" description="Helical" evidence="1">
    <location>
        <begin position="167"/>
        <end position="186"/>
    </location>
</feature>
<keyword evidence="1" id="KW-0812">Transmembrane</keyword>
<dbReference type="EMBL" id="FAXC01000308">
    <property type="protein sequence ID" value="CUV09836.1"/>
    <property type="molecule type" value="Genomic_DNA"/>
</dbReference>
<feature type="transmembrane region" description="Helical" evidence="1">
    <location>
        <begin position="21"/>
        <end position="43"/>
    </location>
</feature>
<evidence type="ECO:0000256" key="1">
    <source>
        <dbReference type="SAM" id="Phobius"/>
    </source>
</evidence>
<evidence type="ECO:0000313" key="3">
    <source>
        <dbReference type="EMBL" id="CUV09878.1"/>
    </source>
</evidence>
<name>A0A160VGH8_9ZZZZ</name>
<organism evidence="2">
    <name type="scientific">hydrothermal vent metagenome</name>
    <dbReference type="NCBI Taxonomy" id="652676"/>
    <lineage>
        <taxon>unclassified sequences</taxon>
        <taxon>metagenomes</taxon>
        <taxon>ecological metagenomes</taxon>
    </lineage>
</organism>
<evidence type="ECO:0008006" key="4">
    <source>
        <dbReference type="Google" id="ProtNLM"/>
    </source>
</evidence>
<keyword evidence="1" id="KW-1133">Transmembrane helix</keyword>
<gene>
    <name evidence="2" type="ORF">MGWOODY_Mmi1260</name>
    <name evidence="3" type="ORF">MGWOODY_Mmi127</name>
</gene>
<feature type="transmembrane region" description="Helical" evidence="1">
    <location>
        <begin position="136"/>
        <end position="160"/>
    </location>
</feature>
<reference evidence="2" key="1">
    <citation type="submission" date="2015-10" db="EMBL/GenBank/DDBJ databases">
        <authorList>
            <person name="Gilbert D.G."/>
        </authorList>
    </citation>
    <scope>NUCLEOTIDE SEQUENCE</scope>
</reference>
<sequence>MIQAFLLRRWWLFRRRIFSTLTFVVVLPILIHLALTVGIGNIIMETIAKFSYQKWLYPGLVLIVNTVMIIPIIYRDFFDLRVNSRTLITLSLTPLSKIQLVGFLLLTALVEATIFSMVAMTIFLYLMDLSLSMLDLLYIIVAMNLFGLIVSNGLITLSLLTDRINTFFIVTFILFLFIIFSSELLFEFEFYPLRISAVLKNLPTSMISNWCRGLIFNGYFDWTFFLTPLGIGLVWTTINAVLLKRTLRQ</sequence>
<proteinExistence type="predicted"/>
<dbReference type="AlphaFoldDB" id="A0A160VGH8"/>
<feature type="transmembrane region" description="Helical" evidence="1">
    <location>
        <begin position="222"/>
        <end position="243"/>
    </location>
</feature>
<dbReference type="PANTHER" id="PTHR43229:SF3">
    <property type="entry name" value="ABC-TYPE MULTIDRUG TRANSPORT SYSTEM, PERMEASE COMPONENT"/>
    <property type="match status" value="1"/>
</dbReference>
<accession>A0A160VGH8</accession>
<evidence type="ECO:0000313" key="2">
    <source>
        <dbReference type="EMBL" id="CUV09836.1"/>
    </source>
</evidence>
<feature type="transmembrane region" description="Helical" evidence="1">
    <location>
        <begin position="98"/>
        <end position="124"/>
    </location>
</feature>